<dbReference type="PROSITE" id="PS51767">
    <property type="entry name" value="PEPTIDASE_A1"/>
    <property type="match status" value="1"/>
</dbReference>
<dbReference type="Gene3D" id="2.40.70.10">
    <property type="entry name" value="Acid Proteases"/>
    <property type="match status" value="2"/>
</dbReference>
<dbReference type="GO" id="GO:0006508">
    <property type="term" value="P:proteolysis"/>
    <property type="evidence" value="ECO:0007669"/>
    <property type="project" value="UniProtKB-KW"/>
</dbReference>
<evidence type="ECO:0000259" key="3">
    <source>
        <dbReference type="PROSITE" id="PS51767"/>
    </source>
</evidence>
<feature type="disulfide bond" evidence="2">
    <location>
        <begin position="220"/>
        <end position="257"/>
    </location>
</feature>
<dbReference type="EMBL" id="KV893299">
    <property type="protein sequence ID" value="OON19440.1"/>
    <property type="molecule type" value="Genomic_DNA"/>
</dbReference>
<dbReference type="SUPFAM" id="SSF50630">
    <property type="entry name" value="Acid proteases"/>
    <property type="match status" value="1"/>
</dbReference>
<dbReference type="Proteomes" id="UP000243686">
    <property type="component" value="Unassembled WGS sequence"/>
</dbReference>
<keyword evidence="4" id="KW-0645">Protease</keyword>
<dbReference type="InterPro" id="IPR033121">
    <property type="entry name" value="PEPTIDASE_A1"/>
</dbReference>
<dbReference type="GO" id="GO:0004190">
    <property type="term" value="F:aspartic-type endopeptidase activity"/>
    <property type="evidence" value="ECO:0007669"/>
    <property type="project" value="InterPro"/>
</dbReference>
<evidence type="ECO:0000256" key="1">
    <source>
        <dbReference type="ARBA" id="ARBA00007447"/>
    </source>
</evidence>
<keyword evidence="5" id="KW-1185">Reference proteome</keyword>
<keyword evidence="4" id="KW-0378">Hydrolase</keyword>
<evidence type="ECO:0000313" key="5">
    <source>
        <dbReference type="Proteomes" id="UP000243686"/>
    </source>
</evidence>
<name>A0A1S8WYC9_OPIVI</name>
<dbReference type="AlphaFoldDB" id="A0A1S8WYC9"/>
<dbReference type="PANTHER" id="PTHR47966">
    <property type="entry name" value="BETA-SITE APP-CLEAVING ENZYME, ISOFORM A-RELATED"/>
    <property type="match status" value="1"/>
</dbReference>
<evidence type="ECO:0000313" key="4">
    <source>
        <dbReference type="EMBL" id="OON19440.1"/>
    </source>
</evidence>
<feature type="domain" description="Peptidase A1" evidence="3">
    <location>
        <begin position="1"/>
        <end position="296"/>
    </location>
</feature>
<dbReference type="InterPro" id="IPR001461">
    <property type="entry name" value="Aspartic_peptidase_A1"/>
</dbReference>
<organism evidence="4 5">
    <name type="scientific">Opisthorchis viverrini</name>
    <name type="common">Southeast Asian liver fluke</name>
    <dbReference type="NCBI Taxonomy" id="6198"/>
    <lineage>
        <taxon>Eukaryota</taxon>
        <taxon>Metazoa</taxon>
        <taxon>Spiralia</taxon>
        <taxon>Lophotrochozoa</taxon>
        <taxon>Platyhelminthes</taxon>
        <taxon>Trematoda</taxon>
        <taxon>Digenea</taxon>
        <taxon>Opisthorchiida</taxon>
        <taxon>Opisthorchiata</taxon>
        <taxon>Opisthorchiidae</taxon>
        <taxon>Opisthorchis</taxon>
    </lineage>
</organism>
<protein>
    <submittedName>
        <fullName evidence="4">Eukaryotic aspartyl protease</fullName>
    </submittedName>
</protein>
<keyword evidence="2" id="KW-1015">Disulfide bond</keyword>
<comment type="similarity">
    <text evidence="1">Belongs to the peptidase A1 family.</text>
</comment>
<evidence type="ECO:0000256" key="2">
    <source>
        <dbReference type="PIRSR" id="PIRSR601461-2"/>
    </source>
</evidence>
<accession>A0A1S8WYC9</accession>
<dbReference type="PANTHER" id="PTHR47966:SF51">
    <property type="entry name" value="BETA-SITE APP-CLEAVING ENZYME, ISOFORM A-RELATED"/>
    <property type="match status" value="1"/>
</dbReference>
<dbReference type="InterPro" id="IPR021109">
    <property type="entry name" value="Peptidase_aspartic_dom_sf"/>
</dbReference>
<proteinExistence type="inferred from homology"/>
<dbReference type="CDD" id="cd05471">
    <property type="entry name" value="pepsin_like"/>
    <property type="match status" value="1"/>
</dbReference>
<sequence>MFLHIGAPITWVAAKDSDIPNWETREKFDPKESVTGHQLRKFFDYNYGECHVVGNIVRDTLEIGGIDLERIQFGLITHALNSHLLTEDADGFLGLGPQASRTNFERTFMDYMADQKLFGCRRFGFIFNNGVEGAGYIAFGNDVETHIKGELVFVDSTSVTNWQTELTKIMVGEHTVYVGARATLFDTLYKSVVLPSEVAKKINELLEPTGSVGPFTVMDCEMKQGLPDITFAFGSTQLVLKSHQYLARIKKDGRDYCVSIFAEADPTAFPFAIMGMSFISKFDTLFDLDLMRIGFASLGR</sequence>
<gene>
    <name evidence="4" type="ORF">X801_04693</name>
</gene>
<reference evidence="4 5" key="1">
    <citation type="submission" date="2015-03" db="EMBL/GenBank/DDBJ databases">
        <title>Draft genome of the nematode, Opisthorchis viverrini.</title>
        <authorList>
            <person name="Mitreva M."/>
        </authorList>
    </citation>
    <scope>NUCLEOTIDE SEQUENCE [LARGE SCALE GENOMIC DNA]</scope>
    <source>
        <strain evidence="4">Khon Kaen</strain>
    </source>
</reference>
<dbReference type="Pfam" id="PF00026">
    <property type="entry name" value="Asp"/>
    <property type="match status" value="1"/>
</dbReference>
<dbReference type="InterPro" id="IPR034164">
    <property type="entry name" value="Pepsin-like_dom"/>
</dbReference>